<dbReference type="GO" id="GO:0005777">
    <property type="term" value="C:peroxisome"/>
    <property type="evidence" value="ECO:0007669"/>
    <property type="project" value="UniProtKB-SubCell"/>
</dbReference>
<dbReference type="AlphaFoldDB" id="A0AAD9KMT7"/>
<comment type="PTM">
    <text evidence="1">The full-lengh TYSND1 is the active the proteolytic processing of PTS1- and PTS2-proteins and in self-cleavage, and intermolecular self-cleavage of TYSND1 down-regulates its protease activity.</text>
</comment>
<keyword evidence="1" id="KW-0576">Peroxisome</keyword>
<reference evidence="2" key="1">
    <citation type="journal article" date="2023" name="Mol. Biol. Evol.">
        <title>Third-Generation Sequencing Reveals the Adaptive Role of the Epigenome in Three Deep-Sea Polychaetes.</title>
        <authorList>
            <person name="Perez M."/>
            <person name="Aroh O."/>
            <person name="Sun Y."/>
            <person name="Lan Y."/>
            <person name="Juniper S.K."/>
            <person name="Young C.R."/>
            <person name="Angers B."/>
            <person name="Qian P.Y."/>
        </authorList>
    </citation>
    <scope>NUCLEOTIDE SEQUENCE</scope>
    <source>
        <strain evidence="2">R07B-5</strain>
    </source>
</reference>
<keyword evidence="1" id="KW-0378">Hydrolase</keyword>
<keyword evidence="1" id="KW-0720">Serine protease</keyword>
<protein>
    <recommendedName>
        <fullName evidence="1">Peroxisomal leader peptide-processing protease</fullName>
        <ecNumber evidence="1">3.4.21.-</ecNumber>
    </recommendedName>
</protein>
<evidence type="ECO:0000313" key="3">
    <source>
        <dbReference type="Proteomes" id="UP001209878"/>
    </source>
</evidence>
<gene>
    <name evidence="2" type="ORF">NP493_817g02083</name>
</gene>
<dbReference type="Pfam" id="PF13365">
    <property type="entry name" value="Trypsin_2"/>
    <property type="match status" value="1"/>
</dbReference>
<keyword evidence="1" id="KW-0645">Protease</keyword>
<dbReference type="Proteomes" id="UP001209878">
    <property type="component" value="Unassembled WGS sequence"/>
</dbReference>
<dbReference type="InterPro" id="IPR039245">
    <property type="entry name" value="TYSND1/DEG15"/>
</dbReference>
<comment type="caution">
    <text evidence="2">The sequence shown here is derived from an EMBL/GenBank/DDBJ whole genome shotgun (WGS) entry which is preliminary data.</text>
</comment>
<comment type="subcellular location">
    <subcellularLocation>
        <location evidence="1">Peroxisome</location>
    </subcellularLocation>
</comment>
<organism evidence="2 3">
    <name type="scientific">Ridgeia piscesae</name>
    <name type="common">Tubeworm</name>
    <dbReference type="NCBI Taxonomy" id="27915"/>
    <lineage>
        <taxon>Eukaryota</taxon>
        <taxon>Metazoa</taxon>
        <taxon>Spiralia</taxon>
        <taxon>Lophotrochozoa</taxon>
        <taxon>Annelida</taxon>
        <taxon>Polychaeta</taxon>
        <taxon>Sedentaria</taxon>
        <taxon>Canalipalpata</taxon>
        <taxon>Sabellida</taxon>
        <taxon>Siboglinidae</taxon>
        <taxon>Ridgeia</taxon>
    </lineage>
</organism>
<evidence type="ECO:0000256" key="1">
    <source>
        <dbReference type="PIRNR" id="PIRNR037989"/>
    </source>
</evidence>
<dbReference type="EMBL" id="JAODUO010000817">
    <property type="protein sequence ID" value="KAK2174237.1"/>
    <property type="molecule type" value="Genomic_DNA"/>
</dbReference>
<accession>A0AAD9KMT7</accession>
<dbReference type="GO" id="GO:0016485">
    <property type="term" value="P:protein processing"/>
    <property type="evidence" value="ECO:0007669"/>
    <property type="project" value="InterPro"/>
</dbReference>
<name>A0AAD9KMT7_RIDPI</name>
<sequence length="218" mass="23282">MVGLMVVPLCWKTNEWIGLAIGCRLSPVLQAFQDGGKMLNERTFEMSKPGMNSTSSCTLPDAPCLSFSPSPRVVLVKSGSSWGSGLLVSSDPALVLTCSHVVRTARSVTVRVDSNMDESWYTADVIYRNEREQPVFDVAVMSLRGFNNKNLREMEIAKCCDEGDVIILVGHPVFDSVHKMRASVTKGVSSCAVNGGASGGAMLSTSGAVVGLVCCNAR</sequence>
<dbReference type="PANTHER" id="PTHR21004">
    <property type="entry name" value="SERINE PROTEASE-RELATED"/>
    <property type="match status" value="1"/>
</dbReference>
<dbReference type="InterPro" id="IPR009003">
    <property type="entry name" value="Peptidase_S1_PA"/>
</dbReference>
<comment type="function">
    <text evidence="1">Peroxisomal protease that mediates both the removal of the leader peptide from proteins containing a PTS2 target sequence and processes several PTS1-containing proteins. Catalyzes the processing of PTS1-proteins involved in the peroxisomal beta-oxidation of fatty acids.</text>
</comment>
<dbReference type="GO" id="GO:0031998">
    <property type="term" value="P:regulation of fatty acid beta-oxidation"/>
    <property type="evidence" value="ECO:0007669"/>
    <property type="project" value="TreeGrafter"/>
</dbReference>
<dbReference type="InterPro" id="IPR043504">
    <property type="entry name" value="Peptidase_S1_PA_chymotrypsin"/>
</dbReference>
<keyword evidence="3" id="KW-1185">Reference proteome</keyword>
<dbReference type="GO" id="GO:0004252">
    <property type="term" value="F:serine-type endopeptidase activity"/>
    <property type="evidence" value="ECO:0007669"/>
    <property type="project" value="InterPro"/>
</dbReference>
<dbReference type="SUPFAM" id="SSF50494">
    <property type="entry name" value="Trypsin-like serine proteases"/>
    <property type="match status" value="1"/>
</dbReference>
<comment type="similarity">
    <text evidence="1">Belongs to the peptidase S1B family.</text>
</comment>
<evidence type="ECO:0000313" key="2">
    <source>
        <dbReference type="EMBL" id="KAK2174237.1"/>
    </source>
</evidence>
<dbReference type="EC" id="3.4.21.-" evidence="1"/>
<dbReference type="Gene3D" id="2.40.10.10">
    <property type="entry name" value="Trypsin-like serine proteases"/>
    <property type="match status" value="2"/>
</dbReference>
<dbReference type="PANTHER" id="PTHR21004:SF0">
    <property type="entry name" value="PEROXISOMAL LEADER PEPTIDE-PROCESSING PROTEASE"/>
    <property type="match status" value="1"/>
</dbReference>
<proteinExistence type="inferred from homology"/>